<dbReference type="EMBL" id="CP036298">
    <property type="protein sequence ID" value="QDV23598.1"/>
    <property type="molecule type" value="Genomic_DNA"/>
</dbReference>
<keyword evidence="2" id="KW-1133">Transmembrane helix</keyword>
<keyword evidence="2" id="KW-0812">Transmembrane</keyword>
<dbReference type="KEGG" id="ahel:Q31a_19000"/>
<name>A0A518G4S7_9BACT</name>
<sequence length="145" mass="16361">MPLANLWWLTVQIPGLFVLFFAMSWVYRAIPERISVFEDCLLIQHGETAVRIEKSSISAARIVVFADDAIRLRIWYTYKDHKKCNAFGLPSNFDLAALENALEVPLTVYDGRSGTTHNEIQGNQEMHRSSGGQSTLHNYSSAGTR</sequence>
<gene>
    <name evidence="3" type="ORF">Q31a_19000</name>
</gene>
<evidence type="ECO:0000256" key="2">
    <source>
        <dbReference type="SAM" id="Phobius"/>
    </source>
</evidence>
<dbReference type="AlphaFoldDB" id="A0A518G4S7"/>
<protein>
    <submittedName>
        <fullName evidence="3">Uncharacterized protein</fullName>
    </submittedName>
</protein>
<accession>A0A518G4S7</accession>
<keyword evidence="2" id="KW-0472">Membrane</keyword>
<evidence type="ECO:0000313" key="4">
    <source>
        <dbReference type="Proteomes" id="UP000318017"/>
    </source>
</evidence>
<evidence type="ECO:0000256" key="1">
    <source>
        <dbReference type="SAM" id="MobiDB-lite"/>
    </source>
</evidence>
<feature type="region of interest" description="Disordered" evidence="1">
    <location>
        <begin position="115"/>
        <end position="145"/>
    </location>
</feature>
<organism evidence="3 4">
    <name type="scientific">Aureliella helgolandensis</name>
    <dbReference type="NCBI Taxonomy" id="2527968"/>
    <lineage>
        <taxon>Bacteria</taxon>
        <taxon>Pseudomonadati</taxon>
        <taxon>Planctomycetota</taxon>
        <taxon>Planctomycetia</taxon>
        <taxon>Pirellulales</taxon>
        <taxon>Pirellulaceae</taxon>
        <taxon>Aureliella</taxon>
    </lineage>
</organism>
<proteinExistence type="predicted"/>
<reference evidence="3 4" key="1">
    <citation type="submission" date="2019-02" db="EMBL/GenBank/DDBJ databases">
        <title>Deep-cultivation of Planctomycetes and their phenomic and genomic characterization uncovers novel biology.</title>
        <authorList>
            <person name="Wiegand S."/>
            <person name="Jogler M."/>
            <person name="Boedeker C."/>
            <person name="Pinto D."/>
            <person name="Vollmers J."/>
            <person name="Rivas-Marin E."/>
            <person name="Kohn T."/>
            <person name="Peeters S.H."/>
            <person name="Heuer A."/>
            <person name="Rast P."/>
            <person name="Oberbeckmann S."/>
            <person name="Bunk B."/>
            <person name="Jeske O."/>
            <person name="Meyerdierks A."/>
            <person name="Storesund J.E."/>
            <person name="Kallscheuer N."/>
            <person name="Luecker S."/>
            <person name="Lage O.M."/>
            <person name="Pohl T."/>
            <person name="Merkel B.J."/>
            <person name="Hornburger P."/>
            <person name="Mueller R.-W."/>
            <person name="Bruemmer F."/>
            <person name="Labrenz M."/>
            <person name="Spormann A.M."/>
            <person name="Op den Camp H."/>
            <person name="Overmann J."/>
            <person name="Amann R."/>
            <person name="Jetten M.S.M."/>
            <person name="Mascher T."/>
            <person name="Medema M.H."/>
            <person name="Devos D.P."/>
            <person name="Kaster A.-K."/>
            <person name="Ovreas L."/>
            <person name="Rohde M."/>
            <person name="Galperin M.Y."/>
            <person name="Jogler C."/>
        </authorList>
    </citation>
    <scope>NUCLEOTIDE SEQUENCE [LARGE SCALE GENOMIC DNA]</scope>
    <source>
        <strain evidence="3 4">Q31a</strain>
    </source>
</reference>
<dbReference type="Proteomes" id="UP000318017">
    <property type="component" value="Chromosome"/>
</dbReference>
<feature type="transmembrane region" description="Helical" evidence="2">
    <location>
        <begin position="6"/>
        <end position="27"/>
    </location>
</feature>
<keyword evidence="4" id="KW-1185">Reference proteome</keyword>
<evidence type="ECO:0000313" key="3">
    <source>
        <dbReference type="EMBL" id="QDV23598.1"/>
    </source>
</evidence>